<accession>A0ABT8LA31</accession>
<dbReference type="InterPro" id="IPR047700">
    <property type="entry name" value="NrtS-like"/>
</dbReference>
<proteinExistence type="predicted"/>
<protein>
    <submittedName>
        <fullName evidence="1">Nitrate/nitrite transporter NrtS</fullName>
    </submittedName>
</protein>
<reference evidence="1" key="1">
    <citation type="submission" date="2023-06" db="EMBL/GenBank/DDBJ databases">
        <title>Genomic of Agaribacillus aureum.</title>
        <authorList>
            <person name="Wang G."/>
        </authorList>
    </citation>
    <scope>NUCLEOTIDE SEQUENCE</scope>
    <source>
        <strain evidence="1">BMA12</strain>
    </source>
</reference>
<evidence type="ECO:0000313" key="2">
    <source>
        <dbReference type="Proteomes" id="UP001172083"/>
    </source>
</evidence>
<dbReference type="EMBL" id="JAUJEB010000005">
    <property type="protein sequence ID" value="MDN5214614.1"/>
    <property type="molecule type" value="Genomic_DNA"/>
</dbReference>
<organism evidence="1 2">
    <name type="scientific">Agaribacillus aureus</name>
    <dbReference type="NCBI Taxonomy" id="3051825"/>
    <lineage>
        <taxon>Bacteria</taxon>
        <taxon>Pseudomonadati</taxon>
        <taxon>Bacteroidota</taxon>
        <taxon>Cytophagia</taxon>
        <taxon>Cytophagales</taxon>
        <taxon>Splendidivirgaceae</taxon>
        <taxon>Agaribacillus</taxon>
    </lineage>
</organism>
<evidence type="ECO:0000313" key="1">
    <source>
        <dbReference type="EMBL" id="MDN5214614.1"/>
    </source>
</evidence>
<gene>
    <name evidence="1" type="primary">nrtS</name>
    <name evidence="1" type="ORF">QQ020_21215</name>
</gene>
<dbReference type="NCBIfam" id="NF038050">
    <property type="entry name" value="NrtS"/>
    <property type="match status" value="1"/>
</dbReference>
<name>A0ABT8LA31_9BACT</name>
<dbReference type="Proteomes" id="UP001172083">
    <property type="component" value="Unassembled WGS sequence"/>
</dbReference>
<comment type="caution">
    <text evidence="1">The sequence shown here is derived from an EMBL/GenBank/DDBJ whole genome shotgun (WGS) entry which is preliminary data.</text>
</comment>
<sequence length="83" mass="9473">MTNKEKSVLRWWQIALKPTILKRALRVALLVGTILMVINHGDKLLWGGINSKDVIKICLTYIVPYSVSTYSSVLTWFDEHTGK</sequence>
<dbReference type="RefSeq" id="WP_346759953.1">
    <property type="nucleotide sequence ID" value="NZ_JAUJEB010000005.1"/>
</dbReference>
<keyword evidence="2" id="KW-1185">Reference proteome</keyword>